<sequence length="1646" mass="183091">MGNFFRKSNLIKKHKKLATFLAIMVALVTTCLLILPAITLDIERAREEPGVEVEQSSQSPPSLPAMGDSDSNLSSATESSQEADTSQTESTEDDLITQATTLTATNQDYTITADVNADAQLPKDTSLTVKEIKTDDEAYQSNYEKVQNSLTGKTIDNVLFYDITFESKGEKVEPKADVKVTITPKEAMDAKDNFDVLHFPDDGSQENISQKDVKEIDHKITSVSFDNSQFSAYALVTSSNPSESKANLNKVGGPRSTTVHNVTFKYTDNAGVEHEMTTAQIVDGGTITVFPTPVYREGYRFSRWVNAADGSTVTEDTTITGDMDVVAEYSEITIYNVTIQYYYHNNTSDTDTVFGNDIHHVEAKDTPYRVTSPPSVKPENDATVTDGEIYYPSQSIVELADANDLAAKDAADGTVDKKFTIRVQYVSADATYNIHYMLKNLTGNGYTEIESTQAHGVIGSTIRPQVLTYDYADFERTNSVTLTQAQGQDLYVYYTRKDFELSYNTNGGYYVEPTVGKYGESVPLTSVVPQKKGYSFDGWYDNPQLTGNKVTGNVTLDGNKTLYAKWKADTVGYTIAYFKEVYDNTTHTTHYVYDSSITRRATVDTTINASSAPNLASVPKGYQRENASGGPNSTSSIVVAADGSSVLNVYYSLIRYTFIFNLNNTIQNGWTTTSYTRGRINMNGHVYKDSEYVLHDIVLGQDVSSIWPSSTSDPQEVYYTTRNGNVDNNTLFDSWENEYKTKRQEVVPELLPDSGTTRTFKAWWTNRGNNYTAEYWLQQPDGSYVKSDKYSQSFIFTSGTFTAKEIFGYTYRTDQNFVANGVQYYGSNTSQRIYRFYYDRDSFKINYFYENDEVNTISNIPYEADISSSTYNYVPSRPSGVDSDYTWGGWYEDSMLTTPYNFTTMPNHNVILYAKWNPPRYNVSFNLNGGEGATPATQSVEKYVCAQAPADPTREHYTFDGWFDQNGKRFDWTKPITSDTVLTAHWKLNPLTYTVQYVDADNNNSKLSPDKVVTSPALQIGDTVTEKALAITGYRPGNNEKSISLDYENNVITFYYTRKQMQVNYTVRYLLQGTNEVLKQEVTKTVNGDTVRVKEIAADVGSEYYPLNDVLTLTLTSSSANNVITFYYSKKTDGNITFHYLDMDGNPIPGVAPVEETIGQGGTCDTIDHHLNIPGYTYHSGKDVTDSNNPTSVKEFYTFRGGENIDVNFYYKKDLNIVARDKEKDYDGTALKSNGLADINDSYRLSLQSGDKIGSITYSGSQTNVGTSSTTPSDITITNDDGDDRTDYYNIVYVPGTLTVNPLYVSVMIDGDTIAKVYDGTYSTVGYHITRISTSLYTEDKIQFNGSDSSLTEKNAGTYILDLANHFTNTDPNFDVHFQVSNGALTIHKRDVVLTSAEATKTYDGTPLTAHTVTVSPMTDTDGFVLGEGVQSYNFTGSQTNPGTSYNYFTYTLMANTNPVNYNISITHGHLIVYPTVNLQLTDANWNPLSGGSFKLEQRSGDVWTVTDSSWEDIQVDSESGVNLSGLTPGRYRLTQKTAPDGHRIINKNVYFRVVEDRDEFDNSTYTVILTNAAGNQAENNDARRLVNGSTGYNNRLQVVNPAGSELPSSGGIGTKKIVGTGIILMIIATLATIFNRWKKAINKSG</sequence>
<keyword evidence="3" id="KW-1133">Transmembrane helix</keyword>
<keyword evidence="3" id="KW-0812">Transmembrane</keyword>
<dbReference type="Gene3D" id="2.60.40.4270">
    <property type="entry name" value="Listeria-Bacteroides repeat domain"/>
    <property type="match status" value="4"/>
</dbReference>
<feature type="compositionally biased region" description="Polar residues" evidence="2">
    <location>
        <begin position="625"/>
        <end position="634"/>
    </location>
</feature>
<dbReference type="Pfam" id="PF17802">
    <property type="entry name" value="SpaA"/>
    <property type="match status" value="1"/>
</dbReference>
<keyword evidence="3" id="KW-0472">Membrane</keyword>
<dbReference type="InterPro" id="IPR042229">
    <property type="entry name" value="Listeria/Bacterioides_rpt_sf"/>
</dbReference>
<dbReference type="InterPro" id="IPR013378">
    <property type="entry name" value="InlB-like_B-rpt"/>
</dbReference>
<gene>
    <name evidence="5" type="ORF">GPZ88_02915</name>
</gene>
<comment type="subcellular location">
    <subcellularLocation>
        <location evidence="1">Cell envelope</location>
    </subcellularLocation>
</comment>
<dbReference type="RefSeq" id="WP_166043341.1">
    <property type="nucleotide sequence ID" value="NZ_CP046919.1"/>
</dbReference>
<feature type="transmembrane region" description="Helical" evidence="3">
    <location>
        <begin position="1618"/>
        <end position="1635"/>
    </location>
</feature>
<dbReference type="KEGG" id="srum:GPZ88_02915"/>
<feature type="region of interest" description="Disordered" evidence="2">
    <location>
        <begin position="49"/>
        <end position="95"/>
    </location>
</feature>
<dbReference type="NCBIfam" id="TIGR02543">
    <property type="entry name" value="List_Bact_rpt"/>
    <property type="match status" value="2"/>
</dbReference>
<dbReference type="Pfam" id="PF09479">
    <property type="entry name" value="Flg_new"/>
    <property type="match status" value="4"/>
</dbReference>
<dbReference type="InterPro" id="IPR013783">
    <property type="entry name" value="Ig-like_fold"/>
</dbReference>
<evidence type="ECO:0000313" key="5">
    <source>
        <dbReference type="EMBL" id="QIM46088.1"/>
    </source>
</evidence>
<evidence type="ECO:0000256" key="3">
    <source>
        <dbReference type="SAM" id="Phobius"/>
    </source>
</evidence>
<evidence type="ECO:0000256" key="1">
    <source>
        <dbReference type="ARBA" id="ARBA00004196"/>
    </source>
</evidence>
<organism evidence="5 6">
    <name type="scientific">Streptococcus ruminicola</name>
    <dbReference type="NCBI Taxonomy" id="2686210"/>
    <lineage>
        <taxon>Bacteria</taxon>
        <taxon>Bacillati</taxon>
        <taxon>Bacillota</taxon>
        <taxon>Bacilli</taxon>
        <taxon>Lactobacillales</taxon>
        <taxon>Streptococcaceae</taxon>
        <taxon>Streptococcus</taxon>
    </lineage>
</organism>
<name>A0A6G8HZ79_9STRE</name>
<dbReference type="InterPro" id="IPR041033">
    <property type="entry name" value="SpaA_PFL_dom_1"/>
</dbReference>
<reference evidence="5 6" key="1">
    <citation type="submission" date="2019-12" db="EMBL/GenBank/DDBJ databases">
        <title>Complete genome sequence of Streptococcus sp. CNU G2 isolated frome Bos taurus coreanae.</title>
        <authorList>
            <person name="Park S.Y."/>
            <person name="Kim J.H."/>
            <person name="Seo S.W."/>
        </authorList>
    </citation>
    <scope>NUCLEOTIDE SEQUENCE [LARGE SCALE GENOMIC DNA]</scope>
    <source>
        <strain evidence="5 6">CNU G2</strain>
    </source>
</reference>
<feature type="region of interest" description="Disordered" evidence="2">
    <location>
        <begin position="614"/>
        <end position="634"/>
    </location>
</feature>
<evidence type="ECO:0000313" key="6">
    <source>
        <dbReference type="Proteomes" id="UP000503166"/>
    </source>
</evidence>
<protein>
    <submittedName>
        <fullName evidence="5">Cell wall ribonuclease G/E</fullName>
    </submittedName>
</protein>
<feature type="compositionally biased region" description="Polar residues" evidence="2">
    <location>
        <begin position="69"/>
        <end position="89"/>
    </location>
</feature>
<evidence type="ECO:0000259" key="4">
    <source>
        <dbReference type="Pfam" id="PF17802"/>
    </source>
</evidence>
<dbReference type="Proteomes" id="UP000503166">
    <property type="component" value="Chromosome"/>
</dbReference>
<dbReference type="GO" id="GO:0030313">
    <property type="term" value="C:cell envelope"/>
    <property type="evidence" value="ECO:0007669"/>
    <property type="project" value="UniProtKB-SubCell"/>
</dbReference>
<dbReference type="EMBL" id="CP046919">
    <property type="protein sequence ID" value="QIM46088.1"/>
    <property type="molecule type" value="Genomic_DNA"/>
</dbReference>
<dbReference type="Gene3D" id="2.60.40.10">
    <property type="entry name" value="Immunoglobulins"/>
    <property type="match status" value="1"/>
</dbReference>
<proteinExistence type="predicted"/>
<feature type="domain" description="SpaA-like prealbumin fold" evidence="4">
    <location>
        <begin position="1477"/>
        <end position="1558"/>
    </location>
</feature>
<evidence type="ECO:0000256" key="2">
    <source>
        <dbReference type="SAM" id="MobiDB-lite"/>
    </source>
</evidence>
<accession>A0A6G8HZ79</accession>